<evidence type="ECO:0000313" key="6">
    <source>
        <dbReference type="EMBL" id="ACU60007.1"/>
    </source>
</evidence>
<keyword evidence="4" id="KW-0788">Thiol protease</keyword>
<evidence type="ECO:0000256" key="3">
    <source>
        <dbReference type="ARBA" id="ARBA00022801"/>
    </source>
</evidence>
<dbReference type="PANTHER" id="PTHR47053:SF1">
    <property type="entry name" value="MUREIN DD-ENDOPEPTIDASE MEPH-RELATED"/>
    <property type="match status" value="1"/>
</dbReference>
<evidence type="ECO:0000256" key="4">
    <source>
        <dbReference type="ARBA" id="ARBA00022807"/>
    </source>
</evidence>
<dbReference type="InterPro" id="IPR038765">
    <property type="entry name" value="Papain-like_cys_pep_sf"/>
</dbReference>
<dbReference type="AlphaFoldDB" id="A0A979GNX3"/>
<dbReference type="EMBL" id="CP001699">
    <property type="protein sequence ID" value="ACU60007.1"/>
    <property type="molecule type" value="Genomic_DNA"/>
</dbReference>
<reference evidence="7" key="1">
    <citation type="submission" date="2009-08" db="EMBL/GenBank/DDBJ databases">
        <title>The complete genome of Chitinophaga pinensis DSM 2588.</title>
        <authorList>
            <consortium name="US DOE Joint Genome Institute (JGI-PGF)"/>
            <person name="Lucas S."/>
            <person name="Copeland A."/>
            <person name="Lapidus A."/>
            <person name="Glavina del Rio T."/>
            <person name="Dalin E."/>
            <person name="Tice H."/>
            <person name="Bruce D."/>
            <person name="Goodwin L."/>
            <person name="Pitluck S."/>
            <person name="Kyrpides N."/>
            <person name="Mavromatis K."/>
            <person name="Ivanova N."/>
            <person name="Mikhailova N."/>
            <person name="Sims D."/>
            <person name="Meinche L."/>
            <person name="Brettin T."/>
            <person name="Detter J.C."/>
            <person name="Han C."/>
            <person name="Larimer F."/>
            <person name="Land M."/>
            <person name="Hauser L."/>
            <person name="Markowitz V."/>
            <person name="Cheng J.-F."/>
            <person name="Hugenholtz P."/>
            <person name="Woyke T."/>
            <person name="Wu D."/>
            <person name="Spring S."/>
            <person name="Klenk H.-P."/>
            <person name="Eisen J.A."/>
        </authorList>
    </citation>
    <scope>NUCLEOTIDE SEQUENCE [LARGE SCALE GENOMIC DNA]</scope>
    <source>
        <strain evidence="7">ATCC 43595 / DSM 2588 / LMG 13176 / NBRC 15968 / NCIMB 11800 / UQM 2034</strain>
    </source>
</reference>
<gene>
    <name evidence="6" type="ordered locus">Cpin_2523</name>
</gene>
<evidence type="ECO:0000259" key="5">
    <source>
        <dbReference type="PROSITE" id="PS51935"/>
    </source>
</evidence>
<dbReference type="OrthoDB" id="9807055at2"/>
<sequence length="189" mass="20840">MYRTTVLKLLFPLLLSCTEVPEKKTELEQLPVYTDDSLMSPPDTTITVSTSSIKTGTTNPDELLAFSKTLKGIPYKYSSTDPRRGFDCSGFITYVFNHFKIDVPRTSAGFTNEGETVSLAEGKPGDLILFTGTDSTIRTVGHMGIITQADDSVVFIHSTSGKANGVTETTLNPYYMGRFVKVIRVFPHH</sequence>
<dbReference type="RefSeq" id="WP_012790183.1">
    <property type="nucleotide sequence ID" value="NC_013132.1"/>
</dbReference>
<proteinExistence type="inferred from homology"/>
<reference evidence="6 7" key="2">
    <citation type="journal article" date="2010" name="Stand. Genomic Sci.">
        <title>Complete genome sequence of Chitinophaga pinensis type strain (UQM 2034).</title>
        <authorList>
            <person name="Glavina Del Rio T."/>
            <person name="Abt B."/>
            <person name="Spring S."/>
            <person name="Lapidus A."/>
            <person name="Nolan M."/>
            <person name="Tice H."/>
            <person name="Copeland A."/>
            <person name="Cheng J.F."/>
            <person name="Chen F."/>
            <person name="Bruce D."/>
            <person name="Goodwin L."/>
            <person name="Pitluck S."/>
            <person name="Ivanova N."/>
            <person name="Mavromatis K."/>
            <person name="Mikhailova N."/>
            <person name="Pati A."/>
            <person name="Chen A."/>
            <person name="Palaniappan K."/>
            <person name="Land M."/>
            <person name="Hauser L."/>
            <person name="Chang Y.J."/>
            <person name="Jeffries C.D."/>
            <person name="Chain P."/>
            <person name="Saunders E."/>
            <person name="Detter J.C."/>
            <person name="Brettin T."/>
            <person name="Rohde M."/>
            <person name="Goker M."/>
            <person name="Bristow J."/>
            <person name="Eisen J.A."/>
            <person name="Markowitz V."/>
            <person name="Hugenholtz P."/>
            <person name="Kyrpides N.C."/>
            <person name="Klenk H.P."/>
            <person name="Lucas S."/>
        </authorList>
    </citation>
    <scope>NUCLEOTIDE SEQUENCE [LARGE SCALE GENOMIC DNA]</scope>
    <source>
        <strain evidence="7">ATCC 43595 / DSM 2588 / LMG 13176 / NBRC 15968 / NCIMB 11800 / UQM 2034</strain>
    </source>
</reference>
<keyword evidence="3" id="KW-0378">Hydrolase</keyword>
<evidence type="ECO:0000313" key="7">
    <source>
        <dbReference type="Proteomes" id="UP000002215"/>
    </source>
</evidence>
<dbReference type="PROSITE" id="PS51935">
    <property type="entry name" value="NLPC_P60"/>
    <property type="match status" value="1"/>
</dbReference>
<dbReference type="Proteomes" id="UP000002215">
    <property type="component" value="Chromosome"/>
</dbReference>
<organism evidence="6 7">
    <name type="scientific">Chitinophaga pinensis (strain ATCC 43595 / DSM 2588 / LMG 13176 / NBRC 15968 / NCIMB 11800 / UQM 2034)</name>
    <dbReference type="NCBI Taxonomy" id="485918"/>
    <lineage>
        <taxon>Bacteria</taxon>
        <taxon>Pseudomonadati</taxon>
        <taxon>Bacteroidota</taxon>
        <taxon>Chitinophagia</taxon>
        <taxon>Chitinophagales</taxon>
        <taxon>Chitinophagaceae</taxon>
        <taxon>Chitinophaga</taxon>
    </lineage>
</organism>
<evidence type="ECO:0000256" key="1">
    <source>
        <dbReference type="ARBA" id="ARBA00007074"/>
    </source>
</evidence>
<dbReference type="GO" id="GO:0006508">
    <property type="term" value="P:proteolysis"/>
    <property type="evidence" value="ECO:0007669"/>
    <property type="project" value="UniProtKB-KW"/>
</dbReference>
<protein>
    <submittedName>
        <fullName evidence="6">NLP/P60 protein</fullName>
    </submittedName>
</protein>
<keyword evidence="2" id="KW-0645">Protease</keyword>
<dbReference type="InterPro" id="IPR051202">
    <property type="entry name" value="Peptidase_C40"/>
</dbReference>
<dbReference type="SUPFAM" id="SSF54001">
    <property type="entry name" value="Cysteine proteinases"/>
    <property type="match status" value="1"/>
</dbReference>
<dbReference type="PANTHER" id="PTHR47053">
    <property type="entry name" value="MUREIN DD-ENDOPEPTIDASE MEPH-RELATED"/>
    <property type="match status" value="1"/>
</dbReference>
<dbReference type="Pfam" id="PF00877">
    <property type="entry name" value="NLPC_P60"/>
    <property type="match status" value="1"/>
</dbReference>
<dbReference type="InterPro" id="IPR000064">
    <property type="entry name" value="NLP_P60_dom"/>
</dbReference>
<evidence type="ECO:0000256" key="2">
    <source>
        <dbReference type="ARBA" id="ARBA00022670"/>
    </source>
</evidence>
<comment type="similarity">
    <text evidence="1">Belongs to the peptidase C40 family.</text>
</comment>
<accession>A0A979GNX3</accession>
<dbReference type="KEGG" id="cpi:Cpin_2523"/>
<name>A0A979GNX3_CHIPD</name>
<dbReference type="Gene3D" id="3.90.1720.10">
    <property type="entry name" value="endopeptidase domain like (from Nostoc punctiforme)"/>
    <property type="match status" value="1"/>
</dbReference>
<feature type="domain" description="NlpC/P60" evidence="5">
    <location>
        <begin position="57"/>
        <end position="186"/>
    </location>
</feature>
<dbReference type="GO" id="GO:0008234">
    <property type="term" value="F:cysteine-type peptidase activity"/>
    <property type="evidence" value="ECO:0007669"/>
    <property type="project" value="UniProtKB-KW"/>
</dbReference>